<evidence type="ECO:0000313" key="2">
    <source>
        <dbReference type="Proteomes" id="UP000182264"/>
    </source>
</evidence>
<dbReference type="KEGG" id="pace:A6070_11675"/>
<reference evidence="1 2" key="1">
    <citation type="journal article" date="2017" name="Genome Announc.">
        <title>Complete Genome Sequences of Two Acetylene-Fermenting Pelobacter acetylenicus Strains.</title>
        <authorList>
            <person name="Sutton J.M."/>
            <person name="Baesman S.M."/>
            <person name="Fierst J.L."/>
            <person name="Poret-Peterson A.T."/>
            <person name="Oremland R.S."/>
            <person name="Dunlap D.S."/>
            <person name="Akob D.M."/>
        </authorList>
    </citation>
    <scope>NUCLEOTIDE SEQUENCE [LARGE SCALE GENOMIC DNA]</scope>
    <source>
        <strain evidence="1 2">DSM 3247</strain>
    </source>
</reference>
<organism evidence="1 2">
    <name type="scientific">Syntrophotalea acetylenica</name>
    <name type="common">Pelobacter acetylenicus</name>
    <dbReference type="NCBI Taxonomy" id="29542"/>
    <lineage>
        <taxon>Bacteria</taxon>
        <taxon>Pseudomonadati</taxon>
        <taxon>Thermodesulfobacteriota</taxon>
        <taxon>Desulfuromonadia</taxon>
        <taxon>Desulfuromonadales</taxon>
        <taxon>Syntrophotaleaceae</taxon>
        <taxon>Syntrophotalea</taxon>
    </lineage>
</organism>
<dbReference type="PROSITE" id="PS51257">
    <property type="entry name" value="PROKAR_LIPOPROTEIN"/>
    <property type="match status" value="1"/>
</dbReference>
<protein>
    <recommendedName>
        <fullName evidence="3">Lipoprotein</fullName>
    </recommendedName>
</protein>
<sequence>MKKGRDCKLYWFFVLLIALGAGCVRDVASAVDMARPQDAVERWTLDEFFTCEVPVQWIKEKSLPETGMTVGEGHGVILHSPWPGEVPVTISLHYYAEGRPRGHSLEAFVREHSRPFPGNMENARSEAPRELLVDGKKALSFTRQQYRFVPLVNILGPSGEPSDTRDPRVYESRERMARAVTVLEQVVVVPVSSGFYALVYSAPEADAEVFGGVFRRILSTFQTLQP</sequence>
<proteinExistence type="predicted"/>
<dbReference type="EMBL" id="CP015518">
    <property type="protein sequence ID" value="APG24122.1"/>
    <property type="molecule type" value="Genomic_DNA"/>
</dbReference>
<dbReference type="STRING" id="29542.A6070_11675"/>
<evidence type="ECO:0008006" key="3">
    <source>
        <dbReference type="Google" id="ProtNLM"/>
    </source>
</evidence>
<gene>
    <name evidence="1" type="ORF">A7E75_03050</name>
</gene>
<name>A0A1L3GDT5_SYNAC</name>
<accession>A0A1L3GDT5</accession>
<evidence type="ECO:0000313" key="1">
    <source>
        <dbReference type="EMBL" id="APG24122.1"/>
    </source>
</evidence>
<dbReference type="AlphaFoldDB" id="A0A1L3GDT5"/>
<dbReference type="Proteomes" id="UP000182264">
    <property type="component" value="Chromosome"/>
</dbReference>
<dbReference type="RefSeq" id="WP_072285939.1">
    <property type="nucleotide sequence ID" value="NZ_CP015455.1"/>
</dbReference>
<keyword evidence="2" id="KW-1185">Reference proteome</keyword>